<gene>
    <name evidence="2" type="ORF">B0H16DRAFT_1463388</name>
</gene>
<reference evidence="2" key="1">
    <citation type="submission" date="2023-03" db="EMBL/GenBank/DDBJ databases">
        <title>Massive genome expansion in bonnet fungi (Mycena s.s.) driven by repeated elements and novel gene families across ecological guilds.</title>
        <authorList>
            <consortium name="Lawrence Berkeley National Laboratory"/>
            <person name="Harder C.B."/>
            <person name="Miyauchi S."/>
            <person name="Viragh M."/>
            <person name="Kuo A."/>
            <person name="Thoen E."/>
            <person name="Andreopoulos B."/>
            <person name="Lu D."/>
            <person name="Skrede I."/>
            <person name="Drula E."/>
            <person name="Henrissat B."/>
            <person name="Morin E."/>
            <person name="Kohler A."/>
            <person name="Barry K."/>
            <person name="LaButti K."/>
            <person name="Morin E."/>
            <person name="Salamov A."/>
            <person name="Lipzen A."/>
            <person name="Mereny Z."/>
            <person name="Hegedus B."/>
            <person name="Baldrian P."/>
            <person name="Stursova M."/>
            <person name="Weitz H."/>
            <person name="Taylor A."/>
            <person name="Grigoriev I.V."/>
            <person name="Nagy L.G."/>
            <person name="Martin F."/>
            <person name="Kauserud H."/>
        </authorList>
    </citation>
    <scope>NUCLEOTIDE SEQUENCE</scope>
    <source>
        <strain evidence="2">CBHHK182m</strain>
    </source>
</reference>
<organism evidence="2 3">
    <name type="scientific">Mycena metata</name>
    <dbReference type="NCBI Taxonomy" id="1033252"/>
    <lineage>
        <taxon>Eukaryota</taxon>
        <taxon>Fungi</taxon>
        <taxon>Dikarya</taxon>
        <taxon>Basidiomycota</taxon>
        <taxon>Agaricomycotina</taxon>
        <taxon>Agaricomycetes</taxon>
        <taxon>Agaricomycetidae</taxon>
        <taxon>Agaricales</taxon>
        <taxon>Marasmiineae</taxon>
        <taxon>Mycenaceae</taxon>
        <taxon>Mycena</taxon>
    </lineage>
</organism>
<name>A0AAD7N3P4_9AGAR</name>
<evidence type="ECO:0000313" key="3">
    <source>
        <dbReference type="Proteomes" id="UP001215598"/>
    </source>
</evidence>
<protein>
    <submittedName>
        <fullName evidence="2">Uncharacterized protein</fullName>
    </submittedName>
</protein>
<evidence type="ECO:0000256" key="1">
    <source>
        <dbReference type="SAM" id="MobiDB-lite"/>
    </source>
</evidence>
<dbReference type="Proteomes" id="UP001215598">
    <property type="component" value="Unassembled WGS sequence"/>
</dbReference>
<evidence type="ECO:0000313" key="2">
    <source>
        <dbReference type="EMBL" id="KAJ7744169.1"/>
    </source>
</evidence>
<comment type="caution">
    <text evidence="2">The sequence shown here is derived from an EMBL/GenBank/DDBJ whole genome shotgun (WGS) entry which is preliminary data.</text>
</comment>
<feature type="region of interest" description="Disordered" evidence="1">
    <location>
        <begin position="1"/>
        <end position="32"/>
    </location>
</feature>
<feature type="compositionally biased region" description="Acidic residues" evidence="1">
    <location>
        <begin position="1"/>
        <end position="21"/>
    </location>
</feature>
<dbReference type="EMBL" id="JARKIB010000088">
    <property type="protein sequence ID" value="KAJ7744169.1"/>
    <property type="molecule type" value="Genomic_DNA"/>
</dbReference>
<keyword evidence="3" id="KW-1185">Reference proteome</keyword>
<accession>A0AAD7N3P4</accession>
<proteinExistence type="predicted"/>
<dbReference type="AlphaFoldDB" id="A0AAD7N3P4"/>
<sequence>MEDENTCGSDVEDEAGSMEDDENKRVLQDAASVDVDDEAGCMDEREQMNPRRCKRWSGSGLVVARKSPTFSADQAGNMEHENKSGRACVADKASIMRQAAGASKSWTKPLVLAVDRFLTVRPRCLGGEICESRAKVDKAFNVDEPVQAEEIAGWDLTPYCRIKLADEGRETTRDSGLQPLAWPDERFGPGWRFEEIFEVCCADTFES</sequence>